<dbReference type="Gene3D" id="1.10.45.10">
    <property type="entry name" value="Vanillyl-alcohol Oxidase, Chain A, domain 4"/>
    <property type="match status" value="1"/>
</dbReference>
<dbReference type="InterPro" id="IPR006094">
    <property type="entry name" value="Oxid_FAD_bind_N"/>
</dbReference>
<dbReference type="Pfam" id="PF13534">
    <property type="entry name" value="Fer4_17"/>
    <property type="match status" value="1"/>
</dbReference>
<dbReference type="AlphaFoldDB" id="A0AA37SQB3"/>
<evidence type="ECO:0000256" key="3">
    <source>
        <dbReference type="ARBA" id="ARBA00022723"/>
    </source>
</evidence>
<evidence type="ECO:0000256" key="4">
    <source>
        <dbReference type="ARBA" id="ARBA00022827"/>
    </source>
</evidence>
<dbReference type="InterPro" id="IPR036318">
    <property type="entry name" value="FAD-bd_PCMH-like_sf"/>
</dbReference>
<keyword evidence="2" id="KW-0285">Flavoprotein</keyword>
<dbReference type="GO" id="GO:1903457">
    <property type="term" value="P:lactate catabolic process"/>
    <property type="evidence" value="ECO:0007669"/>
    <property type="project" value="TreeGrafter"/>
</dbReference>
<dbReference type="PROSITE" id="PS51387">
    <property type="entry name" value="FAD_PCMH"/>
    <property type="match status" value="1"/>
</dbReference>
<dbReference type="PROSITE" id="PS00198">
    <property type="entry name" value="4FE4S_FER_1"/>
    <property type="match status" value="1"/>
</dbReference>
<accession>A0AA37SQB3</accession>
<dbReference type="InterPro" id="IPR017900">
    <property type="entry name" value="4Fe4S_Fe_S_CS"/>
</dbReference>
<evidence type="ECO:0000256" key="5">
    <source>
        <dbReference type="ARBA" id="ARBA00023002"/>
    </source>
</evidence>
<evidence type="ECO:0000256" key="2">
    <source>
        <dbReference type="ARBA" id="ARBA00022630"/>
    </source>
</evidence>
<dbReference type="GO" id="GO:0046872">
    <property type="term" value="F:metal ion binding"/>
    <property type="evidence" value="ECO:0007669"/>
    <property type="project" value="UniProtKB-KW"/>
</dbReference>
<protein>
    <submittedName>
        <fullName evidence="9">Oxidoreductase</fullName>
    </submittedName>
</protein>
<dbReference type="Pfam" id="PF02913">
    <property type="entry name" value="FAD-oxidase_C"/>
    <property type="match status" value="1"/>
</dbReference>
<dbReference type="PANTHER" id="PTHR11748">
    <property type="entry name" value="D-LACTATE DEHYDROGENASE"/>
    <property type="match status" value="1"/>
</dbReference>
<dbReference type="Pfam" id="PF01565">
    <property type="entry name" value="FAD_binding_4"/>
    <property type="match status" value="1"/>
</dbReference>
<dbReference type="RefSeq" id="WP_235290924.1">
    <property type="nucleotide sequence ID" value="NZ_BSOH01000007.1"/>
</dbReference>
<dbReference type="Proteomes" id="UP001156666">
    <property type="component" value="Unassembled WGS sequence"/>
</dbReference>
<evidence type="ECO:0000256" key="7">
    <source>
        <dbReference type="ARBA" id="ARBA00023014"/>
    </source>
</evidence>
<organism evidence="9 10">
    <name type="scientific">Portibacter lacus</name>
    <dbReference type="NCBI Taxonomy" id="1099794"/>
    <lineage>
        <taxon>Bacteria</taxon>
        <taxon>Pseudomonadati</taxon>
        <taxon>Bacteroidota</taxon>
        <taxon>Saprospiria</taxon>
        <taxon>Saprospirales</taxon>
        <taxon>Haliscomenobacteraceae</taxon>
        <taxon>Portibacter</taxon>
    </lineage>
</organism>
<dbReference type="InterPro" id="IPR016164">
    <property type="entry name" value="FAD-linked_Oxase-like_C"/>
</dbReference>
<dbReference type="InterPro" id="IPR016171">
    <property type="entry name" value="Vanillyl_alc_oxidase_C-sub2"/>
</dbReference>
<dbReference type="SUPFAM" id="SSF56176">
    <property type="entry name" value="FAD-binding/transporter-associated domain-like"/>
    <property type="match status" value="1"/>
</dbReference>
<dbReference type="InterPro" id="IPR004113">
    <property type="entry name" value="FAD-bd_oxidored_4_C"/>
</dbReference>
<evidence type="ECO:0000313" key="9">
    <source>
        <dbReference type="EMBL" id="GLR16896.1"/>
    </source>
</evidence>
<reference evidence="9" key="2">
    <citation type="submission" date="2023-01" db="EMBL/GenBank/DDBJ databases">
        <title>Draft genome sequence of Portibacter lacus strain NBRC 108769.</title>
        <authorList>
            <person name="Sun Q."/>
            <person name="Mori K."/>
        </authorList>
    </citation>
    <scope>NUCLEOTIDE SEQUENCE</scope>
    <source>
        <strain evidence="9">NBRC 108769</strain>
    </source>
</reference>
<evidence type="ECO:0000259" key="8">
    <source>
        <dbReference type="PROSITE" id="PS51387"/>
    </source>
</evidence>
<name>A0AA37SQB3_9BACT</name>
<keyword evidence="4" id="KW-0274">FAD</keyword>
<keyword evidence="7" id="KW-0411">Iron-sulfur</keyword>
<keyword evidence="3" id="KW-0479">Metal-binding</keyword>
<dbReference type="InterPro" id="IPR016166">
    <property type="entry name" value="FAD-bd_PCMH"/>
</dbReference>
<dbReference type="Gene3D" id="1.10.1060.10">
    <property type="entry name" value="Alpha-helical ferredoxin"/>
    <property type="match status" value="1"/>
</dbReference>
<keyword evidence="10" id="KW-1185">Reference proteome</keyword>
<dbReference type="PANTHER" id="PTHR11748:SF119">
    <property type="entry name" value="D-2-HYDROXYGLUTARATE DEHYDROGENASE"/>
    <property type="match status" value="1"/>
</dbReference>
<feature type="domain" description="FAD-binding PCMH-type" evidence="8">
    <location>
        <begin position="35"/>
        <end position="265"/>
    </location>
</feature>
<dbReference type="InterPro" id="IPR009051">
    <property type="entry name" value="Helical_ferredxn"/>
</dbReference>
<evidence type="ECO:0000256" key="6">
    <source>
        <dbReference type="ARBA" id="ARBA00023004"/>
    </source>
</evidence>
<dbReference type="Gene3D" id="3.30.465.10">
    <property type="match status" value="1"/>
</dbReference>
<dbReference type="SUPFAM" id="SSF55103">
    <property type="entry name" value="FAD-linked oxidases, C-terminal domain"/>
    <property type="match status" value="1"/>
</dbReference>
<reference evidence="9" key="1">
    <citation type="journal article" date="2014" name="Int. J. Syst. Evol. Microbiol.">
        <title>Complete genome sequence of Corynebacterium casei LMG S-19264T (=DSM 44701T), isolated from a smear-ripened cheese.</title>
        <authorList>
            <consortium name="US DOE Joint Genome Institute (JGI-PGF)"/>
            <person name="Walter F."/>
            <person name="Albersmeier A."/>
            <person name="Kalinowski J."/>
            <person name="Ruckert C."/>
        </authorList>
    </citation>
    <scope>NUCLEOTIDE SEQUENCE</scope>
    <source>
        <strain evidence="9">NBRC 108769</strain>
    </source>
</reference>
<dbReference type="GO" id="GO:0071949">
    <property type="term" value="F:FAD binding"/>
    <property type="evidence" value="ECO:0007669"/>
    <property type="project" value="InterPro"/>
</dbReference>
<dbReference type="GO" id="GO:0008720">
    <property type="term" value="F:D-lactate dehydrogenase (NAD+) activity"/>
    <property type="evidence" value="ECO:0007669"/>
    <property type="project" value="TreeGrafter"/>
</dbReference>
<proteinExistence type="predicted"/>
<comment type="caution">
    <text evidence="9">The sequence shown here is derived from an EMBL/GenBank/DDBJ whole genome shotgun (WGS) entry which is preliminary data.</text>
</comment>
<dbReference type="SUPFAM" id="SSF46548">
    <property type="entry name" value="alpha-helical ferredoxin"/>
    <property type="match status" value="1"/>
</dbReference>
<dbReference type="InterPro" id="IPR016169">
    <property type="entry name" value="FAD-bd_PCMH_sub2"/>
</dbReference>
<evidence type="ECO:0000313" key="10">
    <source>
        <dbReference type="Proteomes" id="UP001156666"/>
    </source>
</evidence>
<dbReference type="GO" id="GO:0051536">
    <property type="term" value="F:iron-sulfur cluster binding"/>
    <property type="evidence" value="ECO:0007669"/>
    <property type="project" value="UniProtKB-KW"/>
</dbReference>
<keyword evidence="6" id="KW-0408">Iron</keyword>
<keyword evidence="5" id="KW-0560">Oxidoreductase</keyword>
<evidence type="ECO:0000256" key="1">
    <source>
        <dbReference type="ARBA" id="ARBA00001974"/>
    </source>
</evidence>
<dbReference type="EMBL" id="BSOH01000007">
    <property type="protein sequence ID" value="GLR16896.1"/>
    <property type="molecule type" value="Genomic_DNA"/>
</dbReference>
<comment type="cofactor">
    <cofactor evidence="1">
        <name>FAD</name>
        <dbReference type="ChEBI" id="CHEBI:57692"/>
    </cofactor>
</comment>
<dbReference type="Gene3D" id="3.30.70.2740">
    <property type="match status" value="1"/>
</dbReference>
<sequence length="964" mass="106491">MNIVSNLEKLKTQLEGELLTDNLSQKIYATDASVYQEYPDAVAIPKNSRDIEKIIRFCSDHKIPVIPRAAGTSLAGQCVGKGIVIDTSRNFNQILDLDAEARTIWVEPGVIRDELNHFLKPHSLHFGPNTSTANRCMIGGMVGNNSCGSTSIKYGSTRDHVLEMKVILSDGSTAHFSNIDLENIRRKANEATLEGQIYSHIADIYDTPEINELITKNFPHPEVSRRNTGYALDALLSNLNVCSLLAGSEGTLAFTTAVKLSLDPLPGAERVMFCPHFNSVHDAMTAIPLIMSFEPDICELMDKVILDCTKANKQQQKNRFFIQGDPQAVLMVQFNRTSAEALQEIIGQFSETITNETHAYANPKVFAPDDLKVTELRAAGLGVLANLPGEPKAVACIEDTAVRIEDLADYIAEFEVLMKEFGQQAVFYAHAGAGEIHLRPILDLKKQKDVDLFYEITKATALLVKKYNGSLSGEHGDGRVRAEFIPLMVGEQVYEIFKQIKQTWDPNNIFNPGKIVGAAPMTSSLRYVPEEVIEEPSTIFRFNETDGMIRAAEKCNGSGDCRKLSFSGGTMCPSFRATRDEKHTTRARANALRNFLSHPEDASKPFESEEIKEVLDLCLSCKACGTECPSNVDMTVLKSEFLYQYQKTKGFSFRSRLFANINAANKLASAFQPLSGWAMNLSLLKKGLGIAPERNLPSASRMSLKKFINNKFKASTGKKLKPVYLFIDEFTNFNDPKVGIKAVKLLDVLGYEIRTVDHPESGRAAFSKGFLDLAKKCANENVHIFSELISKDVPLIGIEPSAILGFRDEYPKIVSEELITKAEALKDHVLTIEEFLFQEVESGNINSGQFDKHQREILVHGHCHQKALSSIDFTAHILSLPANHKVSIIPSGCCGMAGSFGYEKEHFEISMKIGNDVLFPAIKEASPSAIVAAAGTSCRHQIKDGIARDSQHPVEILFDALVGE</sequence>
<dbReference type="GO" id="GO:0004458">
    <property type="term" value="F:D-lactate dehydrogenase (cytochrome) activity"/>
    <property type="evidence" value="ECO:0007669"/>
    <property type="project" value="TreeGrafter"/>
</dbReference>
<gene>
    <name evidence="9" type="ORF">GCM10007940_15110</name>
</gene>